<evidence type="ECO:0000313" key="1">
    <source>
        <dbReference type="EMBL" id="AZA84949.1"/>
    </source>
</evidence>
<keyword evidence="4" id="KW-1185">Reference proteome</keyword>
<dbReference type="OrthoDB" id="1030945at2"/>
<sequence>MENKVILTYYDVENKLAEESVWIEALDNEKYQVKNVPFFAPNIAYNDIITVEKDDGCLYFEEMVEPSEHSTIQIVFFNNKKIKEVTKTLEELGCSWEGIDEQQILAVDIPPSVNYAVVQNFLKKMLSENAFDYKEACLSETHQSNI</sequence>
<name>A0A3G6RQM2_CHRLC</name>
<dbReference type="Proteomes" id="UP000236262">
    <property type="component" value="Unassembled WGS sequence"/>
</dbReference>
<protein>
    <submittedName>
        <fullName evidence="1">DUF4265 domain-containing protein</fullName>
    </submittedName>
</protein>
<evidence type="ECO:0000313" key="2">
    <source>
        <dbReference type="EMBL" id="PNW11486.1"/>
    </source>
</evidence>
<reference evidence="2 3" key="1">
    <citation type="submission" date="2018-01" db="EMBL/GenBank/DDBJ databases">
        <title>Draft genome sequences of Chryseobacterium lactis NCTC11390, Chryseobacterium oncorhynchi 701B-08, and Chryseobacterium viscerum 687B-08.</title>
        <authorList>
            <person name="Jeong J.-J."/>
            <person name="Lee Y.J."/>
            <person name="Park B."/>
            <person name="Choi I.-G."/>
            <person name="Kim K.D."/>
        </authorList>
    </citation>
    <scope>NUCLEOTIDE SEQUENCE [LARGE SCALE GENOMIC DNA]</scope>
    <source>
        <strain evidence="2 3">NCTC11390</strain>
    </source>
</reference>
<accession>A0A3G6RQM2</accession>
<evidence type="ECO:0000313" key="3">
    <source>
        <dbReference type="Proteomes" id="UP000236262"/>
    </source>
</evidence>
<dbReference type="EMBL" id="CP033924">
    <property type="protein sequence ID" value="AZA84949.1"/>
    <property type="molecule type" value="Genomic_DNA"/>
</dbReference>
<evidence type="ECO:0000313" key="4">
    <source>
        <dbReference type="Proteomes" id="UP000279972"/>
    </source>
</evidence>
<gene>
    <name evidence="2" type="ORF">C1637_21965</name>
    <name evidence="1" type="ORF">EG342_24925</name>
</gene>
<proteinExistence type="predicted"/>
<dbReference type="KEGG" id="clac:EG342_24925"/>
<reference evidence="1 4" key="2">
    <citation type="submission" date="2018-11" db="EMBL/GenBank/DDBJ databases">
        <title>Proposal to divide the Flavobacteriaceae and reorganize its genera based on Amino Acid Identity values calculated from whole genome sequences.</title>
        <authorList>
            <person name="Nicholson A.C."/>
            <person name="Gulvik C.A."/>
            <person name="Whitney A.M."/>
            <person name="Humrighouse B.W."/>
            <person name="Bell M."/>
            <person name="Holmes B."/>
            <person name="Steigerwalt A.G."/>
            <person name="Villarma A."/>
            <person name="Sheth M."/>
            <person name="Batra D."/>
            <person name="Pryor J."/>
            <person name="Bernardet J.-F."/>
            <person name="Hugo C."/>
            <person name="Kampfer P."/>
            <person name="Newman J."/>
            <person name="McQuiston J.R."/>
        </authorList>
    </citation>
    <scope>NUCLEOTIDE SEQUENCE [LARGE SCALE GENOMIC DNA]</scope>
    <source>
        <strain evidence="1 4">KC_1864</strain>
    </source>
</reference>
<dbReference type="InterPro" id="IPR025361">
    <property type="entry name" value="DUF4265"/>
</dbReference>
<dbReference type="AlphaFoldDB" id="A0A3G6RQM2"/>
<dbReference type="Proteomes" id="UP000279972">
    <property type="component" value="Chromosome"/>
</dbReference>
<dbReference type="RefSeq" id="WP_103293800.1">
    <property type="nucleotide sequence ID" value="NZ_CP033924.1"/>
</dbReference>
<dbReference type="EMBL" id="PPEH01000012">
    <property type="protein sequence ID" value="PNW11486.1"/>
    <property type="molecule type" value="Genomic_DNA"/>
</dbReference>
<organism evidence="2 3">
    <name type="scientific">Chryseobacterium lactis</name>
    <dbReference type="NCBI Taxonomy" id="1241981"/>
    <lineage>
        <taxon>Bacteria</taxon>
        <taxon>Pseudomonadati</taxon>
        <taxon>Bacteroidota</taxon>
        <taxon>Flavobacteriia</taxon>
        <taxon>Flavobacteriales</taxon>
        <taxon>Weeksellaceae</taxon>
        <taxon>Chryseobacterium group</taxon>
        <taxon>Chryseobacterium</taxon>
    </lineage>
</organism>
<dbReference type="Pfam" id="PF14085">
    <property type="entry name" value="DUF4265"/>
    <property type="match status" value="1"/>
</dbReference>